<dbReference type="AlphaFoldDB" id="A0A8H4W877"/>
<proteinExistence type="predicted"/>
<dbReference type="InterPro" id="IPR036020">
    <property type="entry name" value="WW_dom_sf"/>
</dbReference>
<evidence type="ECO:0000256" key="1">
    <source>
        <dbReference type="SAM" id="MobiDB-lite"/>
    </source>
</evidence>
<comment type="caution">
    <text evidence="3">The sequence shown here is derived from an EMBL/GenBank/DDBJ whole genome shotgun (WGS) entry which is preliminary data.</text>
</comment>
<accession>A0A8H4W877</accession>
<dbReference type="PROSITE" id="PS50020">
    <property type="entry name" value="WW_DOMAIN_2"/>
    <property type="match status" value="1"/>
</dbReference>
<dbReference type="PROSITE" id="PS01159">
    <property type="entry name" value="WW_DOMAIN_1"/>
    <property type="match status" value="1"/>
</dbReference>
<feature type="compositionally biased region" description="Low complexity" evidence="1">
    <location>
        <begin position="48"/>
        <end position="64"/>
    </location>
</feature>
<dbReference type="InterPro" id="IPR001202">
    <property type="entry name" value="WW_dom"/>
</dbReference>
<reference evidence="3 4" key="1">
    <citation type="submission" date="2020-03" db="EMBL/GenBank/DDBJ databases">
        <title>Draft Genome Sequence of Cudoniella acicularis.</title>
        <authorList>
            <person name="Buettner E."/>
            <person name="Kellner H."/>
        </authorList>
    </citation>
    <scope>NUCLEOTIDE SEQUENCE [LARGE SCALE GENOMIC DNA]</scope>
    <source>
        <strain evidence="3 4">DSM 108380</strain>
    </source>
</reference>
<feature type="domain" description="WW" evidence="2">
    <location>
        <begin position="17"/>
        <end position="51"/>
    </location>
</feature>
<dbReference type="SMART" id="SM00456">
    <property type="entry name" value="WW"/>
    <property type="match status" value="1"/>
</dbReference>
<organism evidence="3 4">
    <name type="scientific">Cudoniella acicularis</name>
    <dbReference type="NCBI Taxonomy" id="354080"/>
    <lineage>
        <taxon>Eukaryota</taxon>
        <taxon>Fungi</taxon>
        <taxon>Dikarya</taxon>
        <taxon>Ascomycota</taxon>
        <taxon>Pezizomycotina</taxon>
        <taxon>Leotiomycetes</taxon>
        <taxon>Helotiales</taxon>
        <taxon>Tricladiaceae</taxon>
        <taxon>Cudoniella</taxon>
    </lineage>
</organism>
<feature type="region of interest" description="Disordered" evidence="1">
    <location>
        <begin position="1"/>
        <end position="22"/>
    </location>
</feature>
<dbReference type="SUPFAM" id="SSF51045">
    <property type="entry name" value="WW domain"/>
    <property type="match status" value="1"/>
</dbReference>
<gene>
    <name evidence="3" type="ORF">G7Y89_g562</name>
</gene>
<dbReference type="Proteomes" id="UP000566819">
    <property type="component" value="Unassembled WGS sequence"/>
</dbReference>
<dbReference type="Pfam" id="PF00397">
    <property type="entry name" value="WW"/>
    <property type="match status" value="1"/>
</dbReference>
<protein>
    <recommendedName>
        <fullName evidence="2">WW domain-containing protein</fullName>
    </recommendedName>
</protein>
<dbReference type="CDD" id="cd00201">
    <property type="entry name" value="WW"/>
    <property type="match status" value="1"/>
</dbReference>
<evidence type="ECO:0000313" key="3">
    <source>
        <dbReference type="EMBL" id="KAF4637527.1"/>
    </source>
</evidence>
<name>A0A8H4W877_9HELO</name>
<feature type="region of interest" description="Disordered" evidence="1">
    <location>
        <begin position="45"/>
        <end position="108"/>
    </location>
</feature>
<sequence>MTGPATPGQEGPSYAPPPLPGGWIAQWDGHSKKYYFVQLSTGASQWETPTQAAPTGPTPQATPQEGLEHPYGTPGSRQTKEEELDIIQNADGSRSIRNADGSVEPYSGERGLGSFAMQQLLGGKKQNQNQSGIAGLAGSLLGGGSSSHGQNTAHSSAGGGGIVARSTRPGWWFNGNVWWAFELWGMLRIYTGSSAFIDLSSSKEVMSLGTHQGGISQEDIQDQPLHHLINPAVLLTPPIIHLRNRNIRNNKVPTPTIHPLLSNTTRHSRLMEDPQILNPVMEDLQIHLNRVMEHLRIHLNRVTEYPQIHSNHRLMEDQHHPMAVRLNNRLLEEFNIKIRMEEADHHHPKSIIHRQSHNLSTTLPHHKTRHMVEVLNPNNTPLHRNHNSNTHPLQVMDKVDLRRHRETSRNPTTNISKECTMQNIPADFTVMVVALHTKVKAARQGAMEVLVDTEDSNLRGGNQKSLLCT</sequence>
<dbReference type="Gene3D" id="2.20.70.10">
    <property type="match status" value="1"/>
</dbReference>
<keyword evidence="4" id="KW-1185">Reference proteome</keyword>
<dbReference type="OrthoDB" id="2367685at2759"/>
<evidence type="ECO:0000259" key="2">
    <source>
        <dbReference type="PROSITE" id="PS50020"/>
    </source>
</evidence>
<dbReference type="EMBL" id="JAAMPI010000020">
    <property type="protein sequence ID" value="KAF4637527.1"/>
    <property type="molecule type" value="Genomic_DNA"/>
</dbReference>
<evidence type="ECO:0000313" key="4">
    <source>
        <dbReference type="Proteomes" id="UP000566819"/>
    </source>
</evidence>